<name>A0ABV9DWU0_9ACTN</name>
<dbReference type="EMBL" id="JBHSFQ010000009">
    <property type="protein sequence ID" value="MFC4562581.1"/>
    <property type="molecule type" value="Genomic_DNA"/>
</dbReference>
<evidence type="ECO:0000313" key="2">
    <source>
        <dbReference type="Proteomes" id="UP001595923"/>
    </source>
</evidence>
<reference evidence="2" key="1">
    <citation type="journal article" date="2019" name="Int. J. Syst. Evol. Microbiol.">
        <title>The Global Catalogue of Microorganisms (GCM) 10K type strain sequencing project: providing services to taxonomists for standard genome sequencing and annotation.</title>
        <authorList>
            <consortium name="The Broad Institute Genomics Platform"/>
            <consortium name="The Broad Institute Genome Sequencing Center for Infectious Disease"/>
            <person name="Wu L."/>
            <person name="Ma J."/>
        </authorList>
    </citation>
    <scope>NUCLEOTIDE SEQUENCE [LARGE SCALE GENOMIC DNA]</scope>
    <source>
        <strain evidence="2">XZYJ18</strain>
    </source>
</reference>
<dbReference type="RefSeq" id="WP_378573919.1">
    <property type="nucleotide sequence ID" value="NZ_JBHSFQ010000009.1"/>
</dbReference>
<comment type="caution">
    <text evidence="1">The sequence shown here is derived from an EMBL/GenBank/DDBJ whole genome shotgun (WGS) entry which is preliminary data.</text>
</comment>
<organism evidence="1 2">
    <name type="scientific">Nocardiopsis mangrovi</name>
    <dbReference type="NCBI Taxonomy" id="1179818"/>
    <lineage>
        <taxon>Bacteria</taxon>
        <taxon>Bacillati</taxon>
        <taxon>Actinomycetota</taxon>
        <taxon>Actinomycetes</taxon>
        <taxon>Streptosporangiales</taxon>
        <taxon>Nocardiopsidaceae</taxon>
        <taxon>Nocardiopsis</taxon>
    </lineage>
</organism>
<accession>A0ABV9DWU0</accession>
<evidence type="ECO:0000313" key="1">
    <source>
        <dbReference type="EMBL" id="MFC4562581.1"/>
    </source>
</evidence>
<keyword evidence="2" id="KW-1185">Reference proteome</keyword>
<proteinExistence type="predicted"/>
<protein>
    <submittedName>
        <fullName evidence="1">Uncharacterized protein</fullName>
    </submittedName>
</protein>
<sequence length="138" mass="15217">MHYHGYEWRGSDEERARHRAAGHIDSPGFRSSEVPPIKICWWLRRPAHAVQGTWDAAADAVGWMAERYAGIEAALEDPAPFWAATAGRHGAAERDLSAGRDVSWGYRLRDGGRAFIVAVCCSPNGWEDLRCPLATDAG</sequence>
<dbReference type="Proteomes" id="UP001595923">
    <property type="component" value="Unassembled WGS sequence"/>
</dbReference>
<gene>
    <name evidence="1" type="ORF">ACFO4E_12015</name>
</gene>